<proteinExistence type="predicted"/>
<keyword evidence="2" id="KW-1185">Reference proteome</keyword>
<evidence type="ECO:0000313" key="1">
    <source>
        <dbReference type="EMBL" id="GJS87606.1"/>
    </source>
</evidence>
<name>A0ABQ4ZCW3_9ASTR</name>
<dbReference type="EMBL" id="BQNB010011211">
    <property type="protein sequence ID" value="GJS87606.1"/>
    <property type="molecule type" value="Genomic_DNA"/>
</dbReference>
<reference evidence="1" key="2">
    <citation type="submission" date="2022-01" db="EMBL/GenBank/DDBJ databases">
        <authorList>
            <person name="Yamashiro T."/>
            <person name="Shiraishi A."/>
            <person name="Satake H."/>
            <person name="Nakayama K."/>
        </authorList>
    </citation>
    <scope>NUCLEOTIDE SEQUENCE</scope>
</reference>
<protein>
    <submittedName>
        <fullName evidence="1">Uncharacterized protein</fullName>
    </submittedName>
</protein>
<reference evidence="1" key="1">
    <citation type="journal article" date="2022" name="Int. J. Mol. Sci.">
        <title>Draft Genome of Tanacetum Coccineum: Genomic Comparison of Closely Related Tanacetum-Family Plants.</title>
        <authorList>
            <person name="Yamashiro T."/>
            <person name="Shiraishi A."/>
            <person name="Nakayama K."/>
            <person name="Satake H."/>
        </authorList>
    </citation>
    <scope>NUCLEOTIDE SEQUENCE</scope>
</reference>
<sequence>MHTTMVPEQVKTQKIQAGVQVSRPGELIIASLLAIEALLEVPIVLTFKMILMMRSDSSPDTVALECVRGCQVTRNKGVCEGEWSINPGVKKEGNWKQNRDVQLNPQAKKGLVVEAYEWDKEYVSSDNNEMVEVKVLMALVDDENVVVGKESARNGEWVKIS</sequence>
<accession>A0ABQ4ZCW3</accession>
<comment type="caution">
    <text evidence="1">The sequence shown here is derived from an EMBL/GenBank/DDBJ whole genome shotgun (WGS) entry which is preliminary data.</text>
</comment>
<gene>
    <name evidence="1" type="ORF">Tco_0770242</name>
</gene>
<dbReference type="Proteomes" id="UP001151760">
    <property type="component" value="Unassembled WGS sequence"/>
</dbReference>
<evidence type="ECO:0000313" key="2">
    <source>
        <dbReference type="Proteomes" id="UP001151760"/>
    </source>
</evidence>
<organism evidence="1 2">
    <name type="scientific">Tanacetum coccineum</name>
    <dbReference type="NCBI Taxonomy" id="301880"/>
    <lineage>
        <taxon>Eukaryota</taxon>
        <taxon>Viridiplantae</taxon>
        <taxon>Streptophyta</taxon>
        <taxon>Embryophyta</taxon>
        <taxon>Tracheophyta</taxon>
        <taxon>Spermatophyta</taxon>
        <taxon>Magnoliopsida</taxon>
        <taxon>eudicotyledons</taxon>
        <taxon>Gunneridae</taxon>
        <taxon>Pentapetalae</taxon>
        <taxon>asterids</taxon>
        <taxon>campanulids</taxon>
        <taxon>Asterales</taxon>
        <taxon>Asteraceae</taxon>
        <taxon>Asteroideae</taxon>
        <taxon>Anthemideae</taxon>
        <taxon>Anthemidinae</taxon>
        <taxon>Tanacetum</taxon>
    </lineage>
</organism>